<evidence type="ECO:0000313" key="1">
    <source>
        <dbReference type="Proteomes" id="UP000887565"/>
    </source>
</evidence>
<dbReference type="AlphaFoldDB" id="A0A915L6D8"/>
<keyword evidence="1" id="KW-1185">Reference proteome</keyword>
<organism evidence="1 2">
    <name type="scientific">Romanomermis culicivorax</name>
    <name type="common">Nematode worm</name>
    <dbReference type="NCBI Taxonomy" id="13658"/>
    <lineage>
        <taxon>Eukaryota</taxon>
        <taxon>Metazoa</taxon>
        <taxon>Ecdysozoa</taxon>
        <taxon>Nematoda</taxon>
        <taxon>Enoplea</taxon>
        <taxon>Dorylaimia</taxon>
        <taxon>Mermithida</taxon>
        <taxon>Mermithoidea</taxon>
        <taxon>Mermithidae</taxon>
        <taxon>Romanomermis</taxon>
    </lineage>
</organism>
<evidence type="ECO:0000313" key="2">
    <source>
        <dbReference type="WBParaSite" id="nRc.2.0.1.t45345-RA"/>
    </source>
</evidence>
<dbReference type="Proteomes" id="UP000887565">
    <property type="component" value="Unplaced"/>
</dbReference>
<protein>
    <submittedName>
        <fullName evidence="2">Uncharacterized protein</fullName>
    </submittedName>
</protein>
<dbReference type="WBParaSite" id="nRc.2.0.1.t45345-RA">
    <property type="protein sequence ID" value="nRc.2.0.1.t45345-RA"/>
    <property type="gene ID" value="nRc.2.0.1.g45345"/>
</dbReference>
<proteinExistence type="predicted"/>
<reference evidence="2" key="1">
    <citation type="submission" date="2022-11" db="UniProtKB">
        <authorList>
            <consortium name="WormBaseParasite"/>
        </authorList>
    </citation>
    <scope>IDENTIFICATION</scope>
</reference>
<sequence>MKIFFVLPKKTRLGQGFLRSDIQKRFPNNVHQCLLRRISNSLKSSVGEDSVSSTICNICSAPDESPTANQSALPGELLKDKSVIPTGDPMDKDLQGLCEDHNYDLQGDNCQQINAVIEEIINAVIEEIQLKLNDMTFSNHLDRVENE</sequence>
<accession>A0A915L6D8</accession>
<name>A0A915L6D8_ROMCU</name>